<dbReference type="EMBL" id="CP001326">
    <property type="protein sequence ID" value="ACO63335.1"/>
    <property type="molecule type" value="Genomic_DNA"/>
</dbReference>
<evidence type="ECO:0000313" key="2">
    <source>
        <dbReference type="EMBL" id="ACO63335.1"/>
    </source>
</evidence>
<sequence length="161" mass="17247">MAVDLFKIGLYLNALEAVFAIQFWAVAVPQLSFIPLIPPVTDLTWLPSVASSDGGRALIAWYGAVHFGNGLASILILKNEGGKAPKWYALSFGLAQLLIAVFCAIEPMKNATGVFPIGSLFHGAAGVALLSPIWRPLLDKATGAPVKTRSGRKSRTPKRYQ</sequence>
<organism evidence="2 3">
    <name type="scientific">Micromonas commoda (strain RCC299 / NOUM17 / CCMP2709)</name>
    <name type="common">Picoplanktonic green alga</name>
    <dbReference type="NCBI Taxonomy" id="296587"/>
    <lineage>
        <taxon>Eukaryota</taxon>
        <taxon>Viridiplantae</taxon>
        <taxon>Chlorophyta</taxon>
        <taxon>Mamiellophyceae</taxon>
        <taxon>Mamiellales</taxon>
        <taxon>Mamiellaceae</taxon>
        <taxon>Micromonas</taxon>
    </lineage>
</organism>
<dbReference type="InParanoid" id="C1E5Y5"/>
<keyword evidence="3" id="KW-1185">Reference proteome</keyword>
<evidence type="ECO:0000313" key="3">
    <source>
        <dbReference type="Proteomes" id="UP000002009"/>
    </source>
</evidence>
<dbReference type="GeneID" id="8243743"/>
<dbReference type="AlphaFoldDB" id="C1E5Y5"/>
<protein>
    <submittedName>
        <fullName evidence="2">Uncharacterized protein</fullName>
    </submittedName>
</protein>
<feature type="transmembrane region" description="Helical" evidence="1">
    <location>
        <begin position="89"/>
        <end position="108"/>
    </location>
</feature>
<proteinExistence type="predicted"/>
<dbReference type="Proteomes" id="UP000002009">
    <property type="component" value="Chromosome 5"/>
</dbReference>
<accession>C1E5Y5</accession>
<feature type="transmembrane region" description="Helical" evidence="1">
    <location>
        <begin position="57"/>
        <end position="77"/>
    </location>
</feature>
<keyword evidence="1" id="KW-1133">Transmembrane helix</keyword>
<keyword evidence="1" id="KW-0472">Membrane</keyword>
<feature type="transmembrane region" description="Helical" evidence="1">
    <location>
        <begin position="12"/>
        <end position="37"/>
    </location>
</feature>
<evidence type="ECO:0000256" key="1">
    <source>
        <dbReference type="SAM" id="Phobius"/>
    </source>
</evidence>
<feature type="transmembrane region" description="Helical" evidence="1">
    <location>
        <begin position="114"/>
        <end position="134"/>
    </location>
</feature>
<keyword evidence="1" id="KW-0812">Transmembrane</keyword>
<dbReference type="RefSeq" id="XP_002502077.1">
    <property type="nucleotide sequence ID" value="XM_002502031.1"/>
</dbReference>
<gene>
    <name evidence="2" type="ORF">MICPUN_58479</name>
</gene>
<reference evidence="2 3" key="1">
    <citation type="journal article" date="2009" name="Science">
        <title>Green evolution and dynamic adaptations revealed by genomes of the marine picoeukaryotes Micromonas.</title>
        <authorList>
            <person name="Worden A.Z."/>
            <person name="Lee J.H."/>
            <person name="Mock T."/>
            <person name="Rouze P."/>
            <person name="Simmons M.P."/>
            <person name="Aerts A.L."/>
            <person name="Allen A.E."/>
            <person name="Cuvelier M.L."/>
            <person name="Derelle E."/>
            <person name="Everett M.V."/>
            <person name="Foulon E."/>
            <person name="Grimwood J."/>
            <person name="Gundlach H."/>
            <person name="Henrissat B."/>
            <person name="Napoli C."/>
            <person name="McDonald S.M."/>
            <person name="Parker M.S."/>
            <person name="Rombauts S."/>
            <person name="Salamov A."/>
            <person name="Von Dassow P."/>
            <person name="Badger J.H."/>
            <person name="Coutinho P.M."/>
            <person name="Demir E."/>
            <person name="Dubchak I."/>
            <person name="Gentemann C."/>
            <person name="Eikrem W."/>
            <person name="Gready J.E."/>
            <person name="John U."/>
            <person name="Lanier W."/>
            <person name="Lindquist E.A."/>
            <person name="Lucas S."/>
            <person name="Mayer K.F."/>
            <person name="Moreau H."/>
            <person name="Not F."/>
            <person name="Otillar R."/>
            <person name="Panaud O."/>
            <person name="Pangilinan J."/>
            <person name="Paulsen I."/>
            <person name="Piegu B."/>
            <person name="Poliakov A."/>
            <person name="Robbens S."/>
            <person name="Schmutz J."/>
            <person name="Toulza E."/>
            <person name="Wyss T."/>
            <person name="Zelensky A."/>
            <person name="Zhou K."/>
            <person name="Armbrust E.V."/>
            <person name="Bhattacharya D."/>
            <person name="Goodenough U.W."/>
            <person name="Van de Peer Y."/>
            <person name="Grigoriev I.V."/>
        </authorList>
    </citation>
    <scope>NUCLEOTIDE SEQUENCE [LARGE SCALE GENOMIC DNA]</scope>
    <source>
        <strain evidence="3">RCC299 / NOUM17</strain>
    </source>
</reference>
<dbReference type="KEGG" id="mis:MICPUN_58479"/>
<name>C1E5Y5_MICCC</name>